<dbReference type="InterPro" id="IPR002182">
    <property type="entry name" value="NB-ARC"/>
</dbReference>
<dbReference type="GO" id="GO:0005524">
    <property type="term" value="F:ATP binding"/>
    <property type="evidence" value="ECO:0007669"/>
    <property type="project" value="UniProtKB-KW"/>
</dbReference>
<keyword evidence="11" id="KW-1185">Reference proteome</keyword>
<dbReference type="OrthoDB" id="3429988at2759"/>
<keyword evidence="5" id="KW-0611">Plant defense</keyword>
<accession>A0A2R6QXG2</accession>
<dbReference type="EMBL" id="NKQK01000012">
    <property type="protein sequence ID" value="PSS16409.1"/>
    <property type="molecule type" value="Genomic_DNA"/>
</dbReference>
<dbReference type="InterPro" id="IPR032675">
    <property type="entry name" value="LRR_dom_sf"/>
</dbReference>
<dbReference type="PANTHER" id="PTHR23155:SF1238">
    <property type="entry name" value="TOMV SUSCEPTIBLE PROTEIN TM-2"/>
    <property type="match status" value="1"/>
</dbReference>
<feature type="domain" description="Disease resistance N-terminal" evidence="8">
    <location>
        <begin position="9"/>
        <end position="91"/>
    </location>
</feature>
<evidence type="ECO:0000256" key="4">
    <source>
        <dbReference type="ARBA" id="ARBA00022741"/>
    </source>
</evidence>
<evidence type="ECO:0000259" key="8">
    <source>
        <dbReference type="Pfam" id="PF18052"/>
    </source>
</evidence>
<comment type="caution">
    <text evidence="10">The sequence shown here is derived from an EMBL/GenBank/DDBJ whole genome shotgun (WGS) entry which is preliminary data.</text>
</comment>
<dbReference type="GO" id="GO:0098542">
    <property type="term" value="P:defense response to other organism"/>
    <property type="evidence" value="ECO:0007669"/>
    <property type="project" value="TreeGrafter"/>
</dbReference>
<evidence type="ECO:0000313" key="11">
    <source>
        <dbReference type="Proteomes" id="UP000241394"/>
    </source>
</evidence>
<name>A0A2R6QXG2_ACTCC</name>
<dbReference type="FunFam" id="1.10.10.10:FF:000322">
    <property type="entry name" value="Probable disease resistance protein At1g63360"/>
    <property type="match status" value="1"/>
</dbReference>
<reference evidence="11" key="2">
    <citation type="journal article" date="2018" name="BMC Genomics">
        <title>A manually annotated Actinidia chinensis var. chinensis (kiwifruit) genome highlights the challenges associated with draft genomes and gene prediction in plants.</title>
        <authorList>
            <person name="Pilkington S.M."/>
            <person name="Crowhurst R."/>
            <person name="Hilario E."/>
            <person name="Nardozza S."/>
            <person name="Fraser L."/>
            <person name="Peng Y."/>
            <person name="Gunaseelan K."/>
            <person name="Simpson R."/>
            <person name="Tahir J."/>
            <person name="Deroles S.C."/>
            <person name="Templeton K."/>
            <person name="Luo Z."/>
            <person name="Davy M."/>
            <person name="Cheng C."/>
            <person name="McNeilage M."/>
            <person name="Scaglione D."/>
            <person name="Liu Y."/>
            <person name="Zhang Q."/>
            <person name="Datson P."/>
            <person name="De Silva N."/>
            <person name="Gardiner S.E."/>
            <person name="Bassett H."/>
            <person name="Chagne D."/>
            <person name="McCallum J."/>
            <person name="Dzierzon H."/>
            <person name="Deng C."/>
            <person name="Wang Y.Y."/>
            <person name="Barron L."/>
            <person name="Manako K."/>
            <person name="Bowen J."/>
            <person name="Foster T.M."/>
            <person name="Erridge Z.A."/>
            <person name="Tiffin H."/>
            <person name="Waite C.N."/>
            <person name="Davies K.M."/>
            <person name="Grierson E.P."/>
            <person name="Laing W.A."/>
            <person name="Kirk R."/>
            <person name="Chen X."/>
            <person name="Wood M."/>
            <person name="Montefiori M."/>
            <person name="Brummell D.A."/>
            <person name="Schwinn K.E."/>
            <person name="Catanach A."/>
            <person name="Fullerton C."/>
            <person name="Li D."/>
            <person name="Meiyalaghan S."/>
            <person name="Nieuwenhuizen N."/>
            <person name="Read N."/>
            <person name="Prakash R."/>
            <person name="Hunter D."/>
            <person name="Zhang H."/>
            <person name="McKenzie M."/>
            <person name="Knabel M."/>
            <person name="Harris A."/>
            <person name="Allan A.C."/>
            <person name="Gleave A."/>
            <person name="Chen A."/>
            <person name="Janssen B.J."/>
            <person name="Plunkett B."/>
            <person name="Ampomah-Dwamena C."/>
            <person name="Voogd C."/>
            <person name="Leif D."/>
            <person name="Lafferty D."/>
            <person name="Souleyre E.J.F."/>
            <person name="Varkonyi-Gasic E."/>
            <person name="Gambi F."/>
            <person name="Hanley J."/>
            <person name="Yao J.L."/>
            <person name="Cheung J."/>
            <person name="David K.M."/>
            <person name="Warren B."/>
            <person name="Marsh K."/>
            <person name="Snowden K.C."/>
            <person name="Lin-Wang K."/>
            <person name="Brian L."/>
            <person name="Martinez-Sanchez M."/>
            <person name="Wang M."/>
            <person name="Ileperuma N."/>
            <person name="Macnee N."/>
            <person name="Campin R."/>
            <person name="McAtee P."/>
            <person name="Drummond R.S.M."/>
            <person name="Espley R.V."/>
            <person name="Ireland H.S."/>
            <person name="Wu R."/>
            <person name="Atkinson R.G."/>
            <person name="Karunairetnam S."/>
            <person name="Bulley S."/>
            <person name="Chunkath S."/>
            <person name="Hanley Z."/>
            <person name="Storey R."/>
            <person name="Thrimawithana A.H."/>
            <person name="Thomson S."/>
            <person name="David C."/>
            <person name="Testolin R."/>
            <person name="Huang H."/>
            <person name="Hellens R.P."/>
            <person name="Schaffer R.J."/>
        </authorList>
    </citation>
    <scope>NUCLEOTIDE SEQUENCE [LARGE SCALE GENOMIC DNA]</scope>
    <source>
        <strain evidence="11">cv. Red5</strain>
    </source>
</reference>
<evidence type="ECO:0000259" key="7">
    <source>
        <dbReference type="Pfam" id="PF00931"/>
    </source>
</evidence>
<dbReference type="SUPFAM" id="SSF52058">
    <property type="entry name" value="L domain-like"/>
    <property type="match status" value="1"/>
</dbReference>
<dbReference type="GO" id="GO:0043531">
    <property type="term" value="F:ADP binding"/>
    <property type="evidence" value="ECO:0007669"/>
    <property type="project" value="InterPro"/>
</dbReference>
<protein>
    <submittedName>
        <fullName evidence="10">Disease resistance RPP13-like protein</fullName>
    </submittedName>
</protein>
<dbReference type="GO" id="GO:0051607">
    <property type="term" value="P:defense response to virus"/>
    <property type="evidence" value="ECO:0007669"/>
    <property type="project" value="UniProtKB-ARBA"/>
</dbReference>
<sequence>MAAIVIHAVIRKAVDIASNLAIEEVFCFSRLKENINWIESEMRYIQSYLEDVDSKIVSNKRVANLMSDIRGLGLDVEDILDNYSVEIAALKRIGFFARLRSNSGIFSYIYNTHNFVVEIEGIKEKVNDINSRRQTYGIQERVSNSEEGTWDARRSFPHLEEQNVVGFEEYIKNLVARMLEEDSQCVVVSITGMAGLGKTTLAKKVYNSCRQSFDCSAWICVSQQQNIAELLRDIARQAGLEKEKWEYGVEANLFTFLRHKRYVIVIDDIWEIKSWDALKTGIPYNFDSGSRILLTSRNRDVGEHIGGQSSLFELQPLDSNNSRILFHKMAKALPMKEVSCDPPQLQNIGEQILRRCGGVPLAIVLVAGMLSNRERTIHAWKAVLGSIGGEEAPCLEILTLSYKDLPATLKPCFLYFGLFSEDYEIHAFDIINMWEGEGFIRASEEQEVEDVGEDYLNHLISRNLIQVGRRKFDGRIKSIRIHYILHSLCVRVAKETSFFITINDEVTSNSAMQVRRVASHNSNLGDSTFFNNFRTTGLRAVLCFGVDDWSNRKRKHVKKYLRELKYLRVLSLKCRELSIDLPSEIGNFKHLSYVRLSAEFVWCGELPTTISNLENLVTLNIRGCYYC</sequence>
<dbReference type="Gene3D" id="1.20.5.4130">
    <property type="match status" value="1"/>
</dbReference>
<evidence type="ECO:0000256" key="3">
    <source>
        <dbReference type="ARBA" id="ARBA00022737"/>
    </source>
</evidence>
<dbReference type="InterPro" id="IPR042197">
    <property type="entry name" value="Apaf_helical"/>
</dbReference>
<dbReference type="PRINTS" id="PR00364">
    <property type="entry name" value="DISEASERSIST"/>
</dbReference>
<dbReference type="Gene3D" id="3.80.10.10">
    <property type="entry name" value="Ribonuclease Inhibitor"/>
    <property type="match status" value="1"/>
</dbReference>
<feature type="domain" description="NB-ARC" evidence="7">
    <location>
        <begin position="169"/>
        <end position="330"/>
    </location>
</feature>
<gene>
    <name evidence="10" type="ORF">CEY00_Acc13970</name>
</gene>
<dbReference type="CDD" id="cd14798">
    <property type="entry name" value="RX-CC_like"/>
    <property type="match status" value="1"/>
</dbReference>
<dbReference type="STRING" id="1590841.A0A2R6QXG2"/>
<dbReference type="Gene3D" id="1.10.10.10">
    <property type="entry name" value="Winged helix-like DNA-binding domain superfamily/Winged helix DNA-binding domain"/>
    <property type="match status" value="1"/>
</dbReference>
<keyword evidence="3" id="KW-0677">Repeat</keyword>
<organism evidence="10 11">
    <name type="scientific">Actinidia chinensis var. chinensis</name>
    <name type="common">Chinese soft-hair kiwi</name>
    <dbReference type="NCBI Taxonomy" id="1590841"/>
    <lineage>
        <taxon>Eukaryota</taxon>
        <taxon>Viridiplantae</taxon>
        <taxon>Streptophyta</taxon>
        <taxon>Embryophyta</taxon>
        <taxon>Tracheophyta</taxon>
        <taxon>Spermatophyta</taxon>
        <taxon>Magnoliopsida</taxon>
        <taxon>eudicotyledons</taxon>
        <taxon>Gunneridae</taxon>
        <taxon>Pentapetalae</taxon>
        <taxon>asterids</taxon>
        <taxon>Ericales</taxon>
        <taxon>Actinidiaceae</taxon>
        <taxon>Actinidia</taxon>
    </lineage>
</organism>
<dbReference type="InParanoid" id="A0A2R6QXG2"/>
<dbReference type="Pfam" id="PF18052">
    <property type="entry name" value="Rx_N"/>
    <property type="match status" value="1"/>
</dbReference>
<evidence type="ECO:0000256" key="6">
    <source>
        <dbReference type="ARBA" id="ARBA00022840"/>
    </source>
</evidence>
<evidence type="ECO:0000256" key="5">
    <source>
        <dbReference type="ARBA" id="ARBA00022821"/>
    </source>
</evidence>
<keyword evidence="2" id="KW-0433">Leucine-rich repeat</keyword>
<dbReference type="AlphaFoldDB" id="A0A2R6QXG2"/>
<dbReference type="SUPFAM" id="SSF52540">
    <property type="entry name" value="P-loop containing nucleoside triphosphate hydrolases"/>
    <property type="match status" value="1"/>
</dbReference>
<dbReference type="Gene3D" id="3.40.50.300">
    <property type="entry name" value="P-loop containing nucleotide triphosphate hydrolases"/>
    <property type="match status" value="1"/>
</dbReference>
<evidence type="ECO:0000313" key="10">
    <source>
        <dbReference type="EMBL" id="PSS16409.1"/>
    </source>
</evidence>
<dbReference type="InterPro" id="IPR041118">
    <property type="entry name" value="Rx_N"/>
</dbReference>
<dbReference type="InterPro" id="IPR038005">
    <property type="entry name" value="RX-like_CC"/>
</dbReference>
<keyword evidence="6" id="KW-0067">ATP-binding</keyword>
<dbReference type="InterPro" id="IPR036388">
    <property type="entry name" value="WH-like_DNA-bd_sf"/>
</dbReference>
<keyword evidence="4" id="KW-0547">Nucleotide-binding</keyword>
<dbReference type="InterPro" id="IPR027417">
    <property type="entry name" value="P-loop_NTPase"/>
</dbReference>
<dbReference type="Pfam" id="PF23559">
    <property type="entry name" value="WHD_DRP"/>
    <property type="match status" value="1"/>
</dbReference>
<dbReference type="InterPro" id="IPR044974">
    <property type="entry name" value="Disease_R_plants"/>
</dbReference>
<dbReference type="Pfam" id="PF00931">
    <property type="entry name" value="NB-ARC"/>
    <property type="match status" value="1"/>
</dbReference>
<dbReference type="OMA" id="ERTIHAW"/>
<evidence type="ECO:0000256" key="2">
    <source>
        <dbReference type="ARBA" id="ARBA00022614"/>
    </source>
</evidence>
<dbReference type="Gramene" id="PSS16409">
    <property type="protein sequence ID" value="PSS16409"/>
    <property type="gene ID" value="CEY00_Acc13970"/>
</dbReference>
<proteinExistence type="inferred from homology"/>
<dbReference type="FunFam" id="3.40.50.300:FF:001091">
    <property type="entry name" value="Probable disease resistance protein At1g61300"/>
    <property type="match status" value="1"/>
</dbReference>
<dbReference type="PANTHER" id="PTHR23155">
    <property type="entry name" value="DISEASE RESISTANCE PROTEIN RP"/>
    <property type="match status" value="1"/>
</dbReference>
<feature type="domain" description="Disease resistance protein winged helix" evidence="9">
    <location>
        <begin position="418"/>
        <end position="488"/>
    </location>
</feature>
<comment type="similarity">
    <text evidence="1">Belongs to the disease resistance NB-LRR family.</text>
</comment>
<dbReference type="InterPro" id="IPR058922">
    <property type="entry name" value="WHD_DRP"/>
</dbReference>
<evidence type="ECO:0000259" key="9">
    <source>
        <dbReference type="Pfam" id="PF23559"/>
    </source>
</evidence>
<dbReference type="Proteomes" id="UP000241394">
    <property type="component" value="Chromosome LG12"/>
</dbReference>
<reference evidence="10 11" key="1">
    <citation type="submission" date="2017-07" db="EMBL/GenBank/DDBJ databases">
        <title>An improved, manually edited Actinidia chinensis var. chinensis (kiwifruit) genome highlights the challenges associated with draft genomes and gene prediction in plants.</title>
        <authorList>
            <person name="Pilkington S."/>
            <person name="Crowhurst R."/>
            <person name="Hilario E."/>
            <person name="Nardozza S."/>
            <person name="Fraser L."/>
            <person name="Peng Y."/>
            <person name="Gunaseelan K."/>
            <person name="Simpson R."/>
            <person name="Tahir J."/>
            <person name="Deroles S."/>
            <person name="Templeton K."/>
            <person name="Luo Z."/>
            <person name="Davy M."/>
            <person name="Cheng C."/>
            <person name="Mcneilage M."/>
            <person name="Scaglione D."/>
            <person name="Liu Y."/>
            <person name="Zhang Q."/>
            <person name="Datson P."/>
            <person name="De Silva N."/>
            <person name="Gardiner S."/>
            <person name="Bassett H."/>
            <person name="Chagne D."/>
            <person name="Mccallum J."/>
            <person name="Dzierzon H."/>
            <person name="Deng C."/>
            <person name="Wang Y.-Y."/>
            <person name="Barron N."/>
            <person name="Manako K."/>
            <person name="Bowen J."/>
            <person name="Foster T."/>
            <person name="Erridge Z."/>
            <person name="Tiffin H."/>
            <person name="Waite C."/>
            <person name="Davies K."/>
            <person name="Grierson E."/>
            <person name="Laing W."/>
            <person name="Kirk R."/>
            <person name="Chen X."/>
            <person name="Wood M."/>
            <person name="Montefiori M."/>
            <person name="Brummell D."/>
            <person name="Schwinn K."/>
            <person name="Catanach A."/>
            <person name="Fullerton C."/>
            <person name="Li D."/>
            <person name="Meiyalaghan S."/>
            <person name="Nieuwenhuizen N."/>
            <person name="Read N."/>
            <person name="Prakash R."/>
            <person name="Hunter D."/>
            <person name="Zhang H."/>
            <person name="Mckenzie M."/>
            <person name="Knabel M."/>
            <person name="Harris A."/>
            <person name="Allan A."/>
            <person name="Chen A."/>
            <person name="Janssen B."/>
            <person name="Plunkett B."/>
            <person name="Dwamena C."/>
            <person name="Voogd C."/>
            <person name="Leif D."/>
            <person name="Lafferty D."/>
            <person name="Souleyre E."/>
            <person name="Varkonyi-Gasic E."/>
            <person name="Gambi F."/>
            <person name="Hanley J."/>
            <person name="Yao J.-L."/>
            <person name="Cheung J."/>
            <person name="David K."/>
            <person name="Warren B."/>
            <person name="Marsh K."/>
            <person name="Snowden K."/>
            <person name="Lin-Wang K."/>
            <person name="Brian L."/>
            <person name="Martinez-Sanchez M."/>
            <person name="Wang M."/>
            <person name="Ileperuma N."/>
            <person name="Macnee N."/>
            <person name="Campin R."/>
            <person name="Mcatee P."/>
            <person name="Drummond R."/>
            <person name="Espley R."/>
            <person name="Ireland H."/>
            <person name="Wu R."/>
            <person name="Atkinson R."/>
            <person name="Karunairetnam S."/>
            <person name="Bulley S."/>
            <person name="Chunkath S."/>
            <person name="Hanley Z."/>
            <person name="Storey R."/>
            <person name="Thrimawithana A."/>
            <person name="Thomson S."/>
            <person name="David C."/>
            <person name="Testolin R."/>
        </authorList>
    </citation>
    <scope>NUCLEOTIDE SEQUENCE [LARGE SCALE GENOMIC DNA]</scope>
    <source>
        <strain evidence="11">cv. Red5</strain>
        <tissue evidence="10">Young leaf</tissue>
    </source>
</reference>
<dbReference type="Gene3D" id="1.10.8.430">
    <property type="entry name" value="Helical domain of apoptotic protease-activating factors"/>
    <property type="match status" value="1"/>
</dbReference>
<evidence type="ECO:0000256" key="1">
    <source>
        <dbReference type="ARBA" id="ARBA00008894"/>
    </source>
</evidence>